<dbReference type="Proteomes" id="UP000076962">
    <property type="component" value="Unassembled WGS sequence"/>
</dbReference>
<evidence type="ECO:0000313" key="1">
    <source>
        <dbReference type="EMBL" id="OAD21626.1"/>
    </source>
</evidence>
<name>A0A0A6P294_9GAMM</name>
<reference evidence="1 2" key="1">
    <citation type="submission" date="2016-05" db="EMBL/GenBank/DDBJ databases">
        <title>Single-cell genome of chain-forming Candidatus Thiomargarita nelsonii and comparison to other large sulfur-oxidizing bacteria.</title>
        <authorList>
            <person name="Winkel M."/>
            <person name="Salman V."/>
            <person name="Woyke T."/>
            <person name="Schulz-Vogt H."/>
            <person name="Richter M."/>
            <person name="Flood B."/>
            <person name="Bailey J."/>
            <person name="Amann R."/>
            <person name="Mussmann M."/>
        </authorList>
    </citation>
    <scope>NUCLEOTIDE SEQUENCE [LARGE SCALE GENOMIC DNA]</scope>
    <source>
        <strain evidence="1 2">THI036</strain>
    </source>
</reference>
<organism evidence="1 2">
    <name type="scientific">Candidatus Thiomargarita nelsonii</name>
    <dbReference type="NCBI Taxonomy" id="1003181"/>
    <lineage>
        <taxon>Bacteria</taxon>
        <taxon>Pseudomonadati</taxon>
        <taxon>Pseudomonadota</taxon>
        <taxon>Gammaproteobacteria</taxon>
        <taxon>Thiotrichales</taxon>
        <taxon>Thiotrichaceae</taxon>
        <taxon>Thiomargarita</taxon>
    </lineage>
</organism>
<protein>
    <submittedName>
        <fullName evidence="1">Uncharacterized protein</fullName>
    </submittedName>
</protein>
<comment type="caution">
    <text evidence="1">The sequence shown here is derived from an EMBL/GenBank/DDBJ whole genome shotgun (WGS) entry which is preliminary data.</text>
</comment>
<proteinExistence type="predicted"/>
<sequence length="175" mass="20134">MRLFVFAMFTATVLFSEISVAEFDTSACEKALSSKADQMDCQLSFSTNAQERDDLIKKTYGFIHNVTCRTQLNFSKSDVLFYKYKATRSKLPSKFQLKEHQIGCDIQTKDERFKIDMTLKPYIQFDKDGVSEVDLNFQKVTGVPSFIGNKLIKYGNSPEVQRVSKKALNEFLKKF</sequence>
<dbReference type="AlphaFoldDB" id="A0A0A6P294"/>
<evidence type="ECO:0000313" key="2">
    <source>
        <dbReference type="Proteomes" id="UP000076962"/>
    </source>
</evidence>
<gene>
    <name evidence="1" type="ORF">THIOM_002604</name>
</gene>
<accession>A0A0A6P294</accession>
<keyword evidence="2" id="KW-1185">Reference proteome</keyword>
<dbReference type="EMBL" id="LUTY01001500">
    <property type="protein sequence ID" value="OAD21626.1"/>
    <property type="molecule type" value="Genomic_DNA"/>
</dbReference>